<dbReference type="Proteomes" id="UP000295182">
    <property type="component" value="Unassembled WGS sequence"/>
</dbReference>
<sequence>MCFNFSKNLRDPMQPTTYHLLGRTGLRVSRLSLGTMTFGTENGWGCDRETARAMFDTYLASGGNFIDSADIYTQGTAETWLGEFMSETGMRDRVVLATKYSFNHQNPQGNPNAAGNGRKNLIRSLDASLARLKTDYVDLYYLHAWDGITPAEEVLRSMDQLVRAGKIRHWALSDVPAWYAARITTLAQYHGLEGPCAVQLEYSLVQRGIEYEFPAMCQEVGLGLVAWSPLGGGLLSGKYQPNVEAQAQQAGRIRATAAVATPALNKLTPRNWEIVAALESVANELGQPMARVAINWLSGRPALSSVILGATRLEQLQDSLGALDFELPSELRTRLDQVSALPPLFPYNFLSAIQPRMHGGASVSPHPPHFDEPPAARSGGWR</sequence>
<keyword evidence="5" id="KW-1185">Reference proteome</keyword>
<dbReference type="EMBL" id="SLXH01000028">
    <property type="protein sequence ID" value="TCP14719.1"/>
    <property type="molecule type" value="Genomic_DNA"/>
</dbReference>
<dbReference type="CDD" id="cd19080">
    <property type="entry name" value="AKR_AKR9A_9B"/>
    <property type="match status" value="1"/>
</dbReference>
<organism evidence="4 5">
    <name type="scientific">Simplicispira metamorpha</name>
    <dbReference type="NCBI Taxonomy" id="80881"/>
    <lineage>
        <taxon>Bacteria</taxon>
        <taxon>Pseudomonadati</taxon>
        <taxon>Pseudomonadota</taxon>
        <taxon>Betaproteobacteria</taxon>
        <taxon>Burkholderiales</taxon>
        <taxon>Comamonadaceae</taxon>
        <taxon>Simplicispira</taxon>
    </lineage>
</organism>
<reference evidence="4 5" key="1">
    <citation type="submission" date="2019-03" db="EMBL/GenBank/DDBJ databases">
        <title>Genomic Encyclopedia of Type Strains, Phase IV (KMG-IV): sequencing the most valuable type-strain genomes for metagenomic binning, comparative biology and taxonomic classification.</title>
        <authorList>
            <person name="Goeker M."/>
        </authorList>
    </citation>
    <scope>NUCLEOTIDE SEQUENCE [LARGE SCALE GENOMIC DNA]</scope>
    <source>
        <strain evidence="4 5">DSM 1837</strain>
    </source>
</reference>
<dbReference type="GO" id="GO:0005829">
    <property type="term" value="C:cytosol"/>
    <property type="evidence" value="ECO:0007669"/>
    <property type="project" value="UniProtKB-ARBA"/>
</dbReference>
<protein>
    <submittedName>
        <fullName evidence="4">Aryl-alcohol dehydrogenase-like predicted oxidoreductase</fullName>
    </submittedName>
</protein>
<evidence type="ECO:0000313" key="5">
    <source>
        <dbReference type="Proteomes" id="UP000295182"/>
    </source>
</evidence>
<dbReference type="FunFam" id="3.20.20.100:FF:000004">
    <property type="entry name" value="Oxidoreductase, aldo/keto reductase"/>
    <property type="match status" value="1"/>
</dbReference>
<dbReference type="InterPro" id="IPR036812">
    <property type="entry name" value="NAD(P)_OxRdtase_dom_sf"/>
</dbReference>
<proteinExistence type="predicted"/>
<dbReference type="GO" id="GO:0016491">
    <property type="term" value="F:oxidoreductase activity"/>
    <property type="evidence" value="ECO:0007669"/>
    <property type="project" value="UniProtKB-KW"/>
</dbReference>
<evidence type="ECO:0000259" key="3">
    <source>
        <dbReference type="Pfam" id="PF00248"/>
    </source>
</evidence>
<dbReference type="InterPro" id="IPR050523">
    <property type="entry name" value="AKR_Detox_Biosynth"/>
</dbReference>
<dbReference type="AlphaFoldDB" id="A0A4R2N3M8"/>
<gene>
    <name evidence="4" type="ORF">EV674_12837</name>
</gene>
<keyword evidence="1" id="KW-0560">Oxidoreductase</keyword>
<evidence type="ECO:0000256" key="1">
    <source>
        <dbReference type="ARBA" id="ARBA00023002"/>
    </source>
</evidence>
<dbReference type="SUPFAM" id="SSF51430">
    <property type="entry name" value="NAD(P)-linked oxidoreductase"/>
    <property type="match status" value="1"/>
</dbReference>
<dbReference type="PANTHER" id="PTHR43364">
    <property type="entry name" value="NADH-SPECIFIC METHYLGLYOXAL REDUCTASE-RELATED"/>
    <property type="match status" value="1"/>
</dbReference>
<name>A0A4R2N3M8_9BURK</name>
<comment type="caution">
    <text evidence="4">The sequence shown here is derived from an EMBL/GenBank/DDBJ whole genome shotgun (WGS) entry which is preliminary data.</text>
</comment>
<accession>A0A4R2N3M8</accession>
<dbReference type="InterPro" id="IPR023210">
    <property type="entry name" value="NADP_OxRdtase_dom"/>
</dbReference>
<evidence type="ECO:0000256" key="2">
    <source>
        <dbReference type="SAM" id="MobiDB-lite"/>
    </source>
</evidence>
<evidence type="ECO:0000313" key="4">
    <source>
        <dbReference type="EMBL" id="TCP14719.1"/>
    </source>
</evidence>
<feature type="domain" description="NADP-dependent oxidoreductase" evidence="3">
    <location>
        <begin position="30"/>
        <end position="338"/>
    </location>
</feature>
<dbReference type="Pfam" id="PF00248">
    <property type="entry name" value="Aldo_ket_red"/>
    <property type="match status" value="1"/>
</dbReference>
<dbReference type="Gene3D" id="3.20.20.100">
    <property type="entry name" value="NADP-dependent oxidoreductase domain"/>
    <property type="match status" value="1"/>
</dbReference>
<dbReference type="PANTHER" id="PTHR43364:SF4">
    <property type="entry name" value="NAD(P)-LINKED OXIDOREDUCTASE SUPERFAMILY PROTEIN"/>
    <property type="match status" value="1"/>
</dbReference>
<feature type="region of interest" description="Disordered" evidence="2">
    <location>
        <begin position="358"/>
        <end position="382"/>
    </location>
</feature>